<name>A0ABQ4CU40_9ACTN</name>
<evidence type="ECO:0000313" key="5">
    <source>
        <dbReference type="EMBL" id="GIF74793.1"/>
    </source>
</evidence>
<dbReference type="Pfam" id="PF00491">
    <property type="entry name" value="Arginase"/>
    <property type="match status" value="1"/>
</dbReference>
<keyword evidence="1" id="KW-0479">Metal-binding</keyword>
<comment type="caution">
    <text evidence="5">The sequence shown here is derived from an EMBL/GenBank/DDBJ whole genome shotgun (WGS) entry which is preliminary data.</text>
</comment>
<gene>
    <name evidence="5" type="primary">rocF</name>
    <name evidence="5" type="ORF">Asi02nite_43110</name>
</gene>
<keyword evidence="6" id="KW-1185">Reference proteome</keyword>
<organism evidence="5 6">
    <name type="scientific">Asanoa siamensis</name>
    <dbReference type="NCBI Taxonomy" id="926357"/>
    <lineage>
        <taxon>Bacteria</taxon>
        <taxon>Bacillati</taxon>
        <taxon>Actinomycetota</taxon>
        <taxon>Actinomycetes</taxon>
        <taxon>Micromonosporales</taxon>
        <taxon>Micromonosporaceae</taxon>
        <taxon>Asanoa</taxon>
    </lineage>
</organism>
<dbReference type="InterPro" id="IPR023696">
    <property type="entry name" value="Ureohydrolase_dom_sf"/>
</dbReference>
<dbReference type="EMBL" id="BONE01000035">
    <property type="protein sequence ID" value="GIF74793.1"/>
    <property type="molecule type" value="Genomic_DNA"/>
</dbReference>
<evidence type="ECO:0000313" key="6">
    <source>
        <dbReference type="Proteomes" id="UP000604117"/>
    </source>
</evidence>
<dbReference type="Proteomes" id="UP000604117">
    <property type="component" value="Unassembled WGS sequence"/>
</dbReference>
<reference evidence="5 6" key="1">
    <citation type="submission" date="2021-01" db="EMBL/GenBank/DDBJ databases">
        <title>Whole genome shotgun sequence of Asanoa siamensis NBRC 107932.</title>
        <authorList>
            <person name="Komaki H."/>
            <person name="Tamura T."/>
        </authorList>
    </citation>
    <scope>NUCLEOTIDE SEQUENCE [LARGE SCALE GENOMIC DNA]</scope>
    <source>
        <strain evidence="5 6">NBRC 107932</strain>
    </source>
</reference>
<dbReference type="InterPro" id="IPR006035">
    <property type="entry name" value="Ureohydrolase"/>
</dbReference>
<dbReference type="PRINTS" id="PR00116">
    <property type="entry name" value="ARGINASE"/>
</dbReference>
<dbReference type="PROSITE" id="PS51409">
    <property type="entry name" value="ARGINASE_2"/>
    <property type="match status" value="1"/>
</dbReference>
<evidence type="ECO:0000256" key="4">
    <source>
        <dbReference type="PROSITE-ProRule" id="PRU00742"/>
    </source>
</evidence>
<evidence type="ECO:0000256" key="1">
    <source>
        <dbReference type="ARBA" id="ARBA00022723"/>
    </source>
</evidence>
<protein>
    <submittedName>
        <fullName evidence="5">Arginase</fullName>
    </submittedName>
</protein>
<dbReference type="PANTHER" id="PTHR43782">
    <property type="entry name" value="ARGINASE"/>
    <property type="match status" value="1"/>
</dbReference>
<comment type="similarity">
    <text evidence="4">Belongs to the arginase family.</text>
</comment>
<evidence type="ECO:0000256" key="2">
    <source>
        <dbReference type="ARBA" id="ARBA00022801"/>
    </source>
</evidence>
<evidence type="ECO:0000256" key="3">
    <source>
        <dbReference type="ARBA" id="ARBA00023211"/>
    </source>
</evidence>
<proteinExistence type="inferred from homology"/>
<keyword evidence="2" id="KW-0378">Hydrolase</keyword>
<keyword evidence="3" id="KW-0464">Manganese</keyword>
<dbReference type="Gene3D" id="3.40.800.10">
    <property type="entry name" value="Ureohydrolase domain"/>
    <property type="match status" value="1"/>
</dbReference>
<sequence length="277" mass="28753">MTHPGAPAGFLTTALCVPQWQGSSAPSARRLSVGAHRTAALLPADRVVTVPVRDDPGEFDQGVKALDVLVANLRATEAALATIEGQVFTAGGECGVDLAPITAAHARYGDDLTVLWFDAHPDLYTPRTLPSGSFHGMVLRTLLGDGPAPLVPADPLRPPQVILAGVRAGDRTEHEYLAHTGIRAHGVADLESAVEGLSGPVYVHIDLDVLDPASFASVGYPEPAGVTPDRLATLLATLDTVVGAAITEHAPAEGPPDTTEAEIIRGLATALRFSRAS</sequence>
<dbReference type="PANTHER" id="PTHR43782:SF3">
    <property type="entry name" value="ARGINASE"/>
    <property type="match status" value="1"/>
</dbReference>
<dbReference type="SUPFAM" id="SSF52768">
    <property type="entry name" value="Arginase/deacetylase"/>
    <property type="match status" value="1"/>
</dbReference>
<dbReference type="CDD" id="cd09999">
    <property type="entry name" value="Arginase-like_1"/>
    <property type="match status" value="1"/>
</dbReference>
<accession>A0ABQ4CU40</accession>